<evidence type="ECO:0000313" key="1">
    <source>
        <dbReference type="EMBL" id="TWF98324.1"/>
    </source>
</evidence>
<accession>A0A561UG35</accession>
<dbReference type="AlphaFoldDB" id="A0A561UG35"/>
<proteinExistence type="predicted"/>
<keyword evidence="2" id="KW-1185">Reference proteome</keyword>
<dbReference type="Proteomes" id="UP000317940">
    <property type="component" value="Unassembled WGS sequence"/>
</dbReference>
<name>A0A561UG35_9ACTN</name>
<protein>
    <submittedName>
        <fullName evidence="1">Uncharacterized protein</fullName>
    </submittedName>
</protein>
<gene>
    <name evidence="1" type="ORF">FHX73_112132</name>
</gene>
<reference evidence="1 2" key="1">
    <citation type="submission" date="2019-06" db="EMBL/GenBank/DDBJ databases">
        <title>Sequencing the genomes of 1000 actinobacteria strains.</title>
        <authorList>
            <person name="Klenk H.-P."/>
        </authorList>
    </citation>
    <scope>NUCLEOTIDE SEQUENCE [LARGE SCALE GENOMIC DNA]</scope>
    <source>
        <strain evidence="1 2">DSM 44826</strain>
    </source>
</reference>
<sequence>MNESSTSPPEALQSGDLENFVLLLDGLKQSLAEDRQQDEAD</sequence>
<comment type="caution">
    <text evidence="1">The sequence shown here is derived from an EMBL/GenBank/DDBJ whole genome shotgun (WGS) entry which is preliminary data.</text>
</comment>
<dbReference type="EMBL" id="VIWT01000001">
    <property type="protein sequence ID" value="TWF98324.1"/>
    <property type="molecule type" value="Genomic_DNA"/>
</dbReference>
<dbReference type="RefSeq" id="WP_281292669.1">
    <property type="nucleotide sequence ID" value="NZ_BAAAMZ010000031.1"/>
</dbReference>
<organism evidence="1 2">
    <name type="scientific">Kitasatospora viridis</name>
    <dbReference type="NCBI Taxonomy" id="281105"/>
    <lineage>
        <taxon>Bacteria</taxon>
        <taxon>Bacillati</taxon>
        <taxon>Actinomycetota</taxon>
        <taxon>Actinomycetes</taxon>
        <taxon>Kitasatosporales</taxon>
        <taxon>Streptomycetaceae</taxon>
        <taxon>Kitasatospora</taxon>
    </lineage>
</organism>
<evidence type="ECO:0000313" key="2">
    <source>
        <dbReference type="Proteomes" id="UP000317940"/>
    </source>
</evidence>